<dbReference type="EMBL" id="AZEF01000032">
    <property type="protein sequence ID" value="KRL00872.1"/>
    <property type="molecule type" value="Genomic_DNA"/>
</dbReference>
<name>A0A0R1MBX3_9LACO</name>
<evidence type="ECO:0000259" key="3">
    <source>
        <dbReference type="PROSITE" id="PS50977"/>
    </source>
</evidence>
<dbReference type="Gene3D" id="1.10.357.10">
    <property type="entry name" value="Tetracycline Repressor, domain 2"/>
    <property type="match status" value="1"/>
</dbReference>
<reference evidence="4 5" key="1">
    <citation type="journal article" date="2015" name="Genome Announc.">
        <title>Expanding the biotechnology potential of lactobacilli through comparative genomics of 213 strains and associated genera.</title>
        <authorList>
            <person name="Sun Z."/>
            <person name="Harris H.M."/>
            <person name="McCann A."/>
            <person name="Guo C."/>
            <person name="Argimon S."/>
            <person name="Zhang W."/>
            <person name="Yang X."/>
            <person name="Jeffery I.B."/>
            <person name="Cooney J.C."/>
            <person name="Kagawa T.F."/>
            <person name="Liu W."/>
            <person name="Song Y."/>
            <person name="Salvetti E."/>
            <person name="Wrobel A."/>
            <person name="Rasinkangas P."/>
            <person name="Parkhill J."/>
            <person name="Rea M.C."/>
            <person name="O'Sullivan O."/>
            <person name="Ritari J."/>
            <person name="Douillard F.P."/>
            <person name="Paul Ross R."/>
            <person name="Yang R."/>
            <person name="Briner A.E."/>
            <person name="Felis G.E."/>
            <person name="de Vos W.M."/>
            <person name="Barrangou R."/>
            <person name="Klaenhammer T.R."/>
            <person name="Caufield P.W."/>
            <person name="Cui Y."/>
            <person name="Zhang H."/>
            <person name="O'Toole P.W."/>
        </authorList>
    </citation>
    <scope>NUCLEOTIDE SEQUENCE [LARGE SCALE GENOMIC DNA]</scope>
    <source>
        <strain evidence="4 5">DSM 19910</strain>
    </source>
</reference>
<dbReference type="PANTHER" id="PTHR43479:SF7">
    <property type="entry name" value="TETR-FAMILY TRANSCRIPTIONAL REGULATOR"/>
    <property type="match status" value="1"/>
</dbReference>
<accession>A0A0R1MBX3</accession>
<dbReference type="PANTHER" id="PTHR43479">
    <property type="entry name" value="ACREF/ENVCD OPERON REPRESSOR-RELATED"/>
    <property type="match status" value="1"/>
</dbReference>
<evidence type="ECO:0000256" key="1">
    <source>
        <dbReference type="ARBA" id="ARBA00023125"/>
    </source>
</evidence>
<dbReference type="RefSeq" id="WP_057745411.1">
    <property type="nucleotide sequence ID" value="NZ_AZEF01000032.1"/>
</dbReference>
<dbReference type="PATRIC" id="fig|1423731.3.peg.1749"/>
<dbReference type="InterPro" id="IPR009057">
    <property type="entry name" value="Homeodomain-like_sf"/>
</dbReference>
<dbReference type="InterPro" id="IPR001647">
    <property type="entry name" value="HTH_TetR"/>
</dbReference>
<evidence type="ECO:0000313" key="5">
    <source>
        <dbReference type="Proteomes" id="UP000051621"/>
    </source>
</evidence>
<dbReference type="GO" id="GO:0003677">
    <property type="term" value="F:DNA binding"/>
    <property type="evidence" value="ECO:0007669"/>
    <property type="project" value="UniProtKB-UniRule"/>
</dbReference>
<dbReference type="Proteomes" id="UP000051621">
    <property type="component" value="Unassembled WGS sequence"/>
</dbReference>
<dbReference type="PROSITE" id="PS50977">
    <property type="entry name" value="HTH_TETR_2"/>
    <property type="match status" value="1"/>
</dbReference>
<comment type="caution">
    <text evidence="4">The sequence shown here is derived from an EMBL/GenBank/DDBJ whole genome shotgun (WGS) entry which is preliminary data.</text>
</comment>
<keyword evidence="1 2" id="KW-0238">DNA-binding</keyword>
<evidence type="ECO:0000256" key="2">
    <source>
        <dbReference type="PROSITE-ProRule" id="PRU00335"/>
    </source>
</evidence>
<dbReference type="InterPro" id="IPR050624">
    <property type="entry name" value="HTH-type_Tx_Regulator"/>
</dbReference>
<gene>
    <name evidence="4" type="ORF">FC81_GL001706</name>
</gene>
<dbReference type="AlphaFoldDB" id="A0A0R1MBX3"/>
<feature type="DNA-binding region" description="H-T-H motif" evidence="2">
    <location>
        <begin position="31"/>
        <end position="50"/>
    </location>
</feature>
<dbReference type="OrthoDB" id="9810250at2"/>
<feature type="domain" description="HTH tetR-type" evidence="3">
    <location>
        <begin position="8"/>
        <end position="68"/>
    </location>
</feature>
<dbReference type="Pfam" id="PF00440">
    <property type="entry name" value="TetR_N"/>
    <property type="match status" value="1"/>
</dbReference>
<dbReference type="STRING" id="1423731.FC81_GL001706"/>
<proteinExistence type="predicted"/>
<evidence type="ECO:0000313" key="4">
    <source>
        <dbReference type="EMBL" id="KRL00872.1"/>
    </source>
</evidence>
<dbReference type="SUPFAM" id="SSF46689">
    <property type="entry name" value="Homeodomain-like"/>
    <property type="match status" value="1"/>
</dbReference>
<protein>
    <recommendedName>
        <fullName evidence="3">HTH tetR-type domain-containing protein</fullName>
    </recommendedName>
</protein>
<organism evidence="4 5">
    <name type="scientific">Liquorilactobacillus capillatus DSM 19910</name>
    <dbReference type="NCBI Taxonomy" id="1423731"/>
    <lineage>
        <taxon>Bacteria</taxon>
        <taxon>Bacillati</taxon>
        <taxon>Bacillota</taxon>
        <taxon>Bacilli</taxon>
        <taxon>Lactobacillales</taxon>
        <taxon>Lactobacillaceae</taxon>
        <taxon>Liquorilactobacillus</taxon>
    </lineage>
</organism>
<keyword evidence="5" id="KW-1185">Reference proteome</keyword>
<sequence length="185" mass="21480">MKHDLRFIKTEQCITNSFFHLLKEQGFRKLSVIQLVKQAQIGRPTFYQHYEDKYTLAASLMTRYRDDFQTLIAKRMSVNQINLVLESLAQYLINNRNQINLLCTIQLDNGDTLMTEYEQVLKNEFTRAYQNNMSIDRTEIPLDYATDLYAAISMVFIKHTLTTGTVNSKIVAGLNDLARNLNLSI</sequence>